<dbReference type="InterPro" id="IPR001647">
    <property type="entry name" value="HTH_TetR"/>
</dbReference>
<evidence type="ECO:0000259" key="6">
    <source>
        <dbReference type="PROSITE" id="PS50977"/>
    </source>
</evidence>
<dbReference type="EMBL" id="JAMTCK010000009">
    <property type="protein sequence ID" value="MCP2167173.1"/>
    <property type="molecule type" value="Genomic_DNA"/>
</dbReference>
<dbReference type="Pfam" id="PF21597">
    <property type="entry name" value="TetR_C_43"/>
    <property type="match status" value="1"/>
</dbReference>
<keyword evidence="2 4" id="KW-0238">DNA-binding</keyword>
<dbReference type="AlphaFoldDB" id="A0AAE3GJB6"/>
<evidence type="ECO:0000256" key="5">
    <source>
        <dbReference type="SAM" id="MobiDB-lite"/>
    </source>
</evidence>
<dbReference type="InterPro" id="IPR036271">
    <property type="entry name" value="Tet_transcr_reg_TetR-rel_C_sf"/>
</dbReference>
<dbReference type="GO" id="GO:0003700">
    <property type="term" value="F:DNA-binding transcription factor activity"/>
    <property type="evidence" value="ECO:0007669"/>
    <property type="project" value="TreeGrafter"/>
</dbReference>
<evidence type="ECO:0000256" key="2">
    <source>
        <dbReference type="ARBA" id="ARBA00023125"/>
    </source>
</evidence>
<dbReference type="RefSeq" id="WP_253773789.1">
    <property type="nucleotide sequence ID" value="NZ_JAMTCK010000009.1"/>
</dbReference>
<dbReference type="PRINTS" id="PR00455">
    <property type="entry name" value="HTHTETR"/>
</dbReference>
<feature type="region of interest" description="Disordered" evidence="5">
    <location>
        <begin position="188"/>
        <end position="219"/>
    </location>
</feature>
<dbReference type="SUPFAM" id="SSF46689">
    <property type="entry name" value="Homeodomain-like"/>
    <property type="match status" value="1"/>
</dbReference>
<organism evidence="7 8">
    <name type="scientific">Goodfellowiella coeruleoviolacea</name>
    <dbReference type="NCBI Taxonomy" id="334858"/>
    <lineage>
        <taxon>Bacteria</taxon>
        <taxon>Bacillati</taxon>
        <taxon>Actinomycetota</taxon>
        <taxon>Actinomycetes</taxon>
        <taxon>Pseudonocardiales</taxon>
        <taxon>Pseudonocardiaceae</taxon>
        <taxon>Goodfellowiella</taxon>
    </lineage>
</organism>
<reference evidence="7" key="1">
    <citation type="submission" date="2022-06" db="EMBL/GenBank/DDBJ databases">
        <title>Genomic Encyclopedia of Archaeal and Bacterial Type Strains, Phase II (KMG-II): from individual species to whole genera.</title>
        <authorList>
            <person name="Goeker M."/>
        </authorList>
    </citation>
    <scope>NUCLEOTIDE SEQUENCE</scope>
    <source>
        <strain evidence="7">DSM 43935</strain>
    </source>
</reference>
<sequence length="259" mass="27700">MTASRSDALRNRQLVLDAAQACFAAAGPQVPLAEIARLAGVGAGTVHRHFPTKRALVEAVVAARIDDLVAEADRLSARHEPGTAFFAFFAAAVEHIGFNKALCAAFEADSGDPLHVAPTAQRAFHAALGELLDRAQRAGAVRADLDVADVAALVAGCVTMERHHDPERPTGRMTALVSEVLQPGRTPLPAAVTKQATTRQERNETSVGPPQRHETPIGGESPRCEVCGTRIQPARTGRRARFCGAACRQKAHRRRRNHT</sequence>
<comment type="caution">
    <text evidence="7">The sequence shown here is derived from an EMBL/GenBank/DDBJ whole genome shotgun (WGS) entry which is preliminary data.</text>
</comment>
<protein>
    <submittedName>
        <fullName evidence="7">Transcriptional regulator, TetR family</fullName>
    </submittedName>
</protein>
<dbReference type="SUPFAM" id="SSF48498">
    <property type="entry name" value="Tetracyclin repressor-like, C-terminal domain"/>
    <property type="match status" value="1"/>
</dbReference>
<dbReference type="InterPro" id="IPR049445">
    <property type="entry name" value="TetR_SbtR-like_C"/>
</dbReference>
<keyword evidence="3" id="KW-0804">Transcription</keyword>
<keyword evidence="1" id="KW-0805">Transcription regulation</keyword>
<name>A0AAE3GJB6_9PSEU</name>
<dbReference type="InterPro" id="IPR050109">
    <property type="entry name" value="HTH-type_TetR-like_transc_reg"/>
</dbReference>
<keyword evidence="8" id="KW-1185">Reference proteome</keyword>
<evidence type="ECO:0000313" key="7">
    <source>
        <dbReference type="EMBL" id="MCP2167173.1"/>
    </source>
</evidence>
<dbReference type="GO" id="GO:0000976">
    <property type="term" value="F:transcription cis-regulatory region binding"/>
    <property type="evidence" value="ECO:0007669"/>
    <property type="project" value="TreeGrafter"/>
</dbReference>
<dbReference type="Pfam" id="PF00440">
    <property type="entry name" value="TetR_N"/>
    <property type="match status" value="1"/>
</dbReference>
<dbReference type="PANTHER" id="PTHR30055:SF234">
    <property type="entry name" value="HTH-TYPE TRANSCRIPTIONAL REGULATOR BETI"/>
    <property type="match status" value="1"/>
</dbReference>
<feature type="domain" description="HTH tetR-type" evidence="6">
    <location>
        <begin position="9"/>
        <end position="68"/>
    </location>
</feature>
<evidence type="ECO:0000256" key="4">
    <source>
        <dbReference type="PROSITE-ProRule" id="PRU00335"/>
    </source>
</evidence>
<feature type="DNA-binding region" description="H-T-H motif" evidence="4">
    <location>
        <begin position="31"/>
        <end position="50"/>
    </location>
</feature>
<dbReference type="PROSITE" id="PS50977">
    <property type="entry name" value="HTH_TETR_2"/>
    <property type="match status" value="1"/>
</dbReference>
<dbReference type="InterPro" id="IPR009057">
    <property type="entry name" value="Homeodomain-like_sf"/>
</dbReference>
<evidence type="ECO:0000256" key="1">
    <source>
        <dbReference type="ARBA" id="ARBA00023015"/>
    </source>
</evidence>
<proteinExistence type="predicted"/>
<evidence type="ECO:0000313" key="8">
    <source>
        <dbReference type="Proteomes" id="UP001206128"/>
    </source>
</evidence>
<dbReference type="PANTHER" id="PTHR30055">
    <property type="entry name" value="HTH-TYPE TRANSCRIPTIONAL REGULATOR RUTR"/>
    <property type="match status" value="1"/>
</dbReference>
<evidence type="ECO:0000256" key="3">
    <source>
        <dbReference type="ARBA" id="ARBA00023163"/>
    </source>
</evidence>
<dbReference type="Proteomes" id="UP001206128">
    <property type="component" value="Unassembled WGS sequence"/>
</dbReference>
<accession>A0AAE3GJB6</accession>
<dbReference type="Gene3D" id="1.10.357.10">
    <property type="entry name" value="Tetracycline Repressor, domain 2"/>
    <property type="match status" value="1"/>
</dbReference>
<gene>
    <name evidence="7" type="ORF">LX83_004046</name>
</gene>